<dbReference type="Proteomes" id="UP000002258">
    <property type="component" value="Chromosome 2"/>
</dbReference>
<accession>A3LNL8</accession>
<dbReference type="HOGENOM" id="CLU_012066_3_2_1"/>
<dbReference type="eggNOG" id="ENOG502QQIE">
    <property type="taxonomic scope" value="Eukaryota"/>
</dbReference>
<dbReference type="KEGG" id="pic:PICST_29635"/>
<dbReference type="EMBL" id="CP000496">
    <property type="protein sequence ID" value="ABN64881.2"/>
    <property type="molecule type" value="Genomic_DNA"/>
</dbReference>
<organism evidence="3 4">
    <name type="scientific">Scheffersomyces stipitis (strain ATCC 58785 / CBS 6054 / NBRC 10063 / NRRL Y-11545)</name>
    <name type="common">Yeast</name>
    <name type="synonym">Pichia stipitis</name>
    <dbReference type="NCBI Taxonomy" id="322104"/>
    <lineage>
        <taxon>Eukaryota</taxon>
        <taxon>Fungi</taxon>
        <taxon>Dikarya</taxon>
        <taxon>Ascomycota</taxon>
        <taxon>Saccharomycotina</taxon>
        <taxon>Pichiomycetes</taxon>
        <taxon>Debaryomycetaceae</taxon>
        <taxon>Scheffersomyces</taxon>
    </lineage>
</organism>
<reference evidence="3 4" key="1">
    <citation type="journal article" date="2007" name="Nat. Biotechnol.">
        <title>Genome sequence of the lignocellulose-bioconverting and xylose-fermenting yeast Pichia stipitis.</title>
        <authorList>
            <person name="Jeffries T.W."/>
            <person name="Grigoriev I.V."/>
            <person name="Grimwood J."/>
            <person name="Laplaza J.M."/>
            <person name="Aerts A."/>
            <person name="Salamov A."/>
            <person name="Schmutz J."/>
            <person name="Lindquist E."/>
            <person name="Dehal P."/>
            <person name="Shapiro H."/>
            <person name="Jin Y.S."/>
            <person name="Passoth V."/>
            <person name="Richardson P.M."/>
        </authorList>
    </citation>
    <scope>NUCLEOTIDE SEQUENCE [LARGE SCALE GENOMIC DNA]</scope>
    <source>
        <strain evidence="4">ATCC 58785 / CBS 6054 / NBRC 10063 / NRRL Y-11545</strain>
    </source>
</reference>
<dbReference type="InterPro" id="IPR049207">
    <property type="entry name" value="DUF4246_N"/>
</dbReference>
<evidence type="ECO:0000259" key="2">
    <source>
        <dbReference type="Pfam" id="PF21666"/>
    </source>
</evidence>
<dbReference type="InterPro" id="IPR025340">
    <property type="entry name" value="DUF4246"/>
</dbReference>
<dbReference type="InterPro" id="IPR049192">
    <property type="entry name" value="DUF4246_C"/>
</dbReference>
<dbReference type="Pfam" id="PF21666">
    <property type="entry name" value="DUF4246_N"/>
    <property type="match status" value="1"/>
</dbReference>
<sequence>MATIEYKSPFKHPWWSAFAGVGPTIKCKDEWLIIEISNKIRQKPNWKSKYKDPTISAKWKQEVKDFFIDKTKLIDEVIEYVFLELEWYEKTERDFPGFKDRAYSIGIDDKIVLTDGAIDPQIKSNFKEDVKELVESFGSNLDYHPKSDNKVIDLVHPSLFPLQYGVTPVYTSDKQNQVEIVEYKEEIQKFKKAIEYYGYSEKFQWLPSLLSFNKESNNFEFVSYINNLHPAKHAKLYSSIQAIFNSVLPGLNYTLSRSASKEHIRISIPSFIDAYVDEYKEKEASLWNADNMDEAEQEEKWEDLRKNRVNYLKTFTPIYENDPVIDKEIDVARDFENLKVIVKLANIELTPEKPTYEGGSWHVEGTINEDIVATILYYYDTENISESRLKFRTGFEDPEYEQNDDDYAREIFGVEDGDDMVRDLGYVISQEDRVLIFPNTFQHRVDSFELVDKTKKGHRKILCLFVVDPYNDLVVTTKQVPPQQEDWWNDSELLSKDYPEAAKEGKIGPLVSMLIPDSIKKQILDLKKGSDWPQTLADAIKVREALMEERSAATKSSLEDDMGAWGRPFSLCEH</sequence>
<dbReference type="OMA" id="QDRHEFI"/>
<dbReference type="GeneID" id="4837390"/>
<dbReference type="InParanoid" id="A3LNL8"/>
<proteinExistence type="predicted"/>
<dbReference type="RefSeq" id="XP_001382910.2">
    <property type="nucleotide sequence ID" value="XM_001382873.1"/>
</dbReference>
<feature type="domain" description="DUF4246" evidence="2">
    <location>
        <begin position="4"/>
        <end position="62"/>
    </location>
</feature>
<gene>
    <name evidence="3" type="ORF">PICST_29635</name>
</gene>
<dbReference type="AlphaFoldDB" id="A3LNL8"/>
<dbReference type="PANTHER" id="PTHR33119:SF1">
    <property type="entry name" value="FE2OG DIOXYGENASE DOMAIN-CONTAINING PROTEIN"/>
    <property type="match status" value="1"/>
</dbReference>
<keyword evidence="4" id="KW-1185">Reference proteome</keyword>
<evidence type="ECO:0000313" key="4">
    <source>
        <dbReference type="Proteomes" id="UP000002258"/>
    </source>
</evidence>
<evidence type="ECO:0000313" key="3">
    <source>
        <dbReference type="EMBL" id="ABN64881.2"/>
    </source>
</evidence>
<feature type="domain" description="DUF4246" evidence="1">
    <location>
        <begin position="76"/>
        <end position="490"/>
    </location>
</feature>
<name>A3LNL8_PICST</name>
<evidence type="ECO:0000259" key="1">
    <source>
        <dbReference type="Pfam" id="PF14033"/>
    </source>
</evidence>
<dbReference type="Pfam" id="PF14033">
    <property type="entry name" value="DUF4246"/>
    <property type="match status" value="1"/>
</dbReference>
<dbReference type="OrthoDB" id="415532at2759"/>
<protein>
    <submittedName>
        <fullName evidence="3">Uncharacterized protein</fullName>
    </submittedName>
</protein>
<dbReference type="STRING" id="322104.A3LNL8"/>
<dbReference type="PANTHER" id="PTHR33119">
    <property type="entry name" value="IFI3P"/>
    <property type="match status" value="1"/>
</dbReference>